<dbReference type="EMBL" id="CZBU01000001">
    <property type="protein sequence ID" value="CUQ75651.1"/>
    <property type="molecule type" value="Genomic_DNA"/>
</dbReference>
<sequence>MNFLECVPPERIEKIDSEKVLPHPEEVLIMADKYKSPELCNYYCSNQCPIGQQYVPEIKMKELPQIILETVASFNKMNKKQERLIEITADGIIDNDELDDFIYIKEELEKISVNVETLQLWSERMLASGAIDEDAYNKRKL</sequence>
<protein>
    <submittedName>
        <fullName evidence="1">Uncharacterized protein</fullName>
    </submittedName>
</protein>
<proteinExistence type="predicted"/>
<gene>
    <name evidence="1" type="ORF">ERS852490_00633</name>
</gene>
<evidence type="ECO:0000313" key="2">
    <source>
        <dbReference type="Proteomes" id="UP000095621"/>
    </source>
</evidence>
<evidence type="ECO:0000313" key="1">
    <source>
        <dbReference type="EMBL" id="CUQ75651.1"/>
    </source>
</evidence>
<reference evidence="1 2" key="1">
    <citation type="submission" date="2015-09" db="EMBL/GenBank/DDBJ databases">
        <authorList>
            <consortium name="Pathogen Informatics"/>
        </authorList>
    </citation>
    <scope>NUCLEOTIDE SEQUENCE [LARGE SCALE GENOMIC DNA]</scope>
    <source>
        <strain evidence="1 2">2789STDY5834875</strain>
    </source>
</reference>
<dbReference type="Proteomes" id="UP000095621">
    <property type="component" value="Unassembled WGS sequence"/>
</dbReference>
<dbReference type="RefSeq" id="WP_242865568.1">
    <property type="nucleotide sequence ID" value="NZ_CZBU01000001.1"/>
</dbReference>
<name>A0A174YV72_9FIRM</name>
<dbReference type="AlphaFoldDB" id="A0A174YV72"/>
<organism evidence="1 2">
    <name type="scientific">Lachnospira eligens</name>
    <dbReference type="NCBI Taxonomy" id="39485"/>
    <lineage>
        <taxon>Bacteria</taxon>
        <taxon>Bacillati</taxon>
        <taxon>Bacillota</taxon>
        <taxon>Clostridia</taxon>
        <taxon>Lachnospirales</taxon>
        <taxon>Lachnospiraceae</taxon>
        <taxon>Lachnospira</taxon>
    </lineage>
</organism>
<accession>A0A174YV72</accession>